<reference evidence="5 6" key="1">
    <citation type="journal article" date="2019" name="Commun. Biol.">
        <title>The bagworm genome reveals a unique fibroin gene that provides high tensile strength.</title>
        <authorList>
            <person name="Kono N."/>
            <person name="Nakamura H."/>
            <person name="Ohtoshi R."/>
            <person name="Tomita M."/>
            <person name="Numata K."/>
            <person name="Arakawa K."/>
        </authorList>
    </citation>
    <scope>NUCLEOTIDE SEQUENCE [LARGE SCALE GENOMIC DNA]</scope>
</reference>
<keyword evidence="4" id="KW-0732">Signal</keyword>
<accession>A0A4C1TNH3</accession>
<gene>
    <name evidence="5" type="primary">UGT2B31</name>
    <name evidence="5" type="ORF">EVAR_92239_1</name>
</gene>
<dbReference type="AlphaFoldDB" id="A0A4C1TNH3"/>
<evidence type="ECO:0000313" key="6">
    <source>
        <dbReference type="Proteomes" id="UP000299102"/>
    </source>
</evidence>
<evidence type="ECO:0000313" key="5">
    <source>
        <dbReference type="EMBL" id="GBP15237.1"/>
    </source>
</evidence>
<dbReference type="STRING" id="151549.A0A4C1TNH3"/>
<dbReference type="InterPro" id="IPR035595">
    <property type="entry name" value="UDP_glycos_trans_CS"/>
</dbReference>
<dbReference type="PANTHER" id="PTHR48043">
    <property type="entry name" value="EG:EG0003.4 PROTEIN-RELATED"/>
    <property type="match status" value="1"/>
</dbReference>
<keyword evidence="6" id="KW-1185">Reference proteome</keyword>
<dbReference type="PROSITE" id="PS00375">
    <property type="entry name" value="UDPGT"/>
    <property type="match status" value="1"/>
</dbReference>
<name>A0A4C1TNH3_EUMVA</name>
<proteinExistence type="inferred from homology"/>
<comment type="similarity">
    <text evidence="1">Belongs to the UDP-glycosyltransferase family.</text>
</comment>
<evidence type="ECO:0000256" key="3">
    <source>
        <dbReference type="ARBA" id="ARBA00022679"/>
    </source>
</evidence>
<feature type="chain" id="PRO_5020022981" evidence="4">
    <location>
        <begin position="22"/>
        <end position="644"/>
    </location>
</feature>
<evidence type="ECO:0000256" key="4">
    <source>
        <dbReference type="SAM" id="SignalP"/>
    </source>
</evidence>
<dbReference type="Gene3D" id="3.40.50.2000">
    <property type="entry name" value="Glycogen Phosphorylase B"/>
    <property type="match status" value="1"/>
</dbReference>
<comment type="caution">
    <text evidence="5">The sequence shown here is derived from an EMBL/GenBank/DDBJ whole genome shotgun (WGS) entry which is preliminary data.</text>
</comment>
<dbReference type="GO" id="GO:0008194">
    <property type="term" value="F:UDP-glycosyltransferase activity"/>
    <property type="evidence" value="ECO:0007669"/>
    <property type="project" value="InterPro"/>
</dbReference>
<dbReference type="OrthoDB" id="5835829at2759"/>
<dbReference type="Pfam" id="PF00201">
    <property type="entry name" value="UDPGT"/>
    <property type="match status" value="1"/>
</dbReference>
<dbReference type="Proteomes" id="UP000299102">
    <property type="component" value="Unassembled WGS sequence"/>
</dbReference>
<evidence type="ECO:0000256" key="2">
    <source>
        <dbReference type="ARBA" id="ARBA00022676"/>
    </source>
</evidence>
<feature type="signal peptide" evidence="4">
    <location>
        <begin position="1"/>
        <end position="21"/>
    </location>
</feature>
<keyword evidence="3 5" id="KW-0808">Transferase</keyword>
<dbReference type="SUPFAM" id="SSF53756">
    <property type="entry name" value="UDP-Glycosyltransferase/glycogen phosphorylase"/>
    <property type="match status" value="1"/>
</dbReference>
<dbReference type="PANTHER" id="PTHR48043:SF159">
    <property type="entry name" value="EG:EG0003.4 PROTEIN-RELATED"/>
    <property type="match status" value="1"/>
</dbReference>
<dbReference type="InterPro" id="IPR002213">
    <property type="entry name" value="UDP_glucos_trans"/>
</dbReference>
<dbReference type="InterPro" id="IPR050271">
    <property type="entry name" value="UDP-glycosyltransferase"/>
</dbReference>
<sequence>MTARVWASLAVACVLVYTNESSKILVVFFFPEISHSMLGNGYVRHLLDAGHEVTYITTRPFQKPSPTLHQIHVQYPEYSSAKIQFKFDAILKNEMYYKNFPLIFNGIHDMSKYFLNQRDVQKLINDSEQTFDLVIVEWMYTEVHCGFSALFRCPLIWATLTEPHWMLLRLVDEMPNPAYVPDFNSHNLPPLSLLERADELWMQIKILYEKSVVETKNDLLYEEVFSAAGKKKGIIVPPLREVKFNASFVLSNSHVSLGDPVRLPQNFIPIAGYHMDPKPEPLTEDLKKIMDTAEDGVIYFSMGSNLKCKFMPDKMKKEFLETFSQLKQTVIWKIEETLPDLPKNVHLIQWAPQQSILAHPKCVLFITHGGLLSVTETVHYAVPIIGIPVYADQFNNVNRAVSKGFALKVDLSYDTPKKLGTAIQEILNNPGYRERVKYFSLVYHDRPLPPGKELVHWVEHAIKTRGAPHLRSRALSTPWYQKTCSSIVGRDTVKKRIAQQFHIFFLLSRLRFRHFHKEMEKGHLRYLIDVPSNRDTAVQRNKDFVNTTQSESEYKTIRTWKISRKIGQLPNPAVKRGRLELKVLCVCIELRVGTSRKSIYRVSGCEQLDTPETLLIHHVIEDYVSPAYSPRSFYDLGVGVIKFD</sequence>
<organism evidence="5 6">
    <name type="scientific">Eumeta variegata</name>
    <name type="common">Bagworm moth</name>
    <name type="synonym">Eumeta japonica</name>
    <dbReference type="NCBI Taxonomy" id="151549"/>
    <lineage>
        <taxon>Eukaryota</taxon>
        <taxon>Metazoa</taxon>
        <taxon>Ecdysozoa</taxon>
        <taxon>Arthropoda</taxon>
        <taxon>Hexapoda</taxon>
        <taxon>Insecta</taxon>
        <taxon>Pterygota</taxon>
        <taxon>Neoptera</taxon>
        <taxon>Endopterygota</taxon>
        <taxon>Lepidoptera</taxon>
        <taxon>Glossata</taxon>
        <taxon>Ditrysia</taxon>
        <taxon>Tineoidea</taxon>
        <taxon>Psychidae</taxon>
        <taxon>Oiketicinae</taxon>
        <taxon>Eumeta</taxon>
    </lineage>
</organism>
<keyword evidence="2" id="KW-0328">Glycosyltransferase</keyword>
<dbReference type="FunFam" id="3.40.50.2000:FF:000050">
    <property type="entry name" value="UDP-glucuronosyltransferase"/>
    <property type="match status" value="1"/>
</dbReference>
<dbReference type="EMBL" id="BGZK01000070">
    <property type="protein sequence ID" value="GBP15237.1"/>
    <property type="molecule type" value="Genomic_DNA"/>
</dbReference>
<dbReference type="CDD" id="cd03784">
    <property type="entry name" value="GT1_Gtf-like"/>
    <property type="match status" value="1"/>
</dbReference>
<evidence type="ECO:0000256" key="1">
    <source>
        <dbReference type="ARBA" id="ARBA00009995"/>
    </source>
</evidence>
<protein>
    <submittedName>
        <fullName evidence="5">UDP-glucuronosyltransferase 2B31</fullName>
    </submittedName>
</protein>